<evidence type="ECO:0000259" key="5">
    <source>
        <dbReference type="PROSITE" id="PS51007"/>
    </source>
</evidence>
<dbReference type="SUPFAM" id="SSF46626">
    <property type="entry name" value="Cytochrome c"/>
    <property type="match status" value="1"/>
</dbReference>
<keyword evidence="2 4" id="KW-0479">Metal-binding</keyword>
<proteinExistence type="predicted"/>
<evidence type="ECO:0000313" key="7">
    <source>
        <dbReference type="Proteomes" id="UP000320672"/>
    </source>
</evidence>
<evidence type="ECO:0000256" key="4">
    <source>
        <dbReference type="PROSITE-ProRule" id="PRU00433"/>
    </source>
</evidence>
<reference evidence="6 7" key="1">
    <citation type="submission" date="2019-02" db="EMBL/GenBank/DDBJ databases">
        <title>Deep-cultivation of Planctomycetes and their phenomic and genomic characterization uncovers novel biology.</title>
        <authorList>
            <person name="Wiegand S."/>
            <person name="Jogler M."/>
            <person name="Boedeker C."/>
            <person name="Pinto D."/>
            <person name="Vollmers J."/>
            <person name="Rivas-Marin E."/>
            <person name="Kohn T."/>
            <person name="Peeters S.H."/>
            <person name="Heuer A."/>
            <person name="Rast P."/>
            <person name="Oberbeckmann S."/>
            <person name="Bunk B."/>
            <person name="Jeske O."/>
            <person name="Meyerdierks A."/>
            <person name="Storesund J.E."/>
            <person name="Kallscheuer N."/>
            <person name="Luecker S."/>
            <person name="Lage O.M."/>
            <person name="Pohl T."/>
            <person name="Merkel B.J."/>
            <person name="Hornburger P."/>
            <person name="Mueller R.-W."/>
            <person name="Bruemmer F."/>
            <person name="Labrenz M."/>
            <person name="Spormann A.M."/>
            <person name="Op den Camp H."/>
            <person name="Overmann J."/>
            <person name="Amann R."/>
            <person name="Jetten M.S.M."/>
            <person name="Mascher T."/>
            <person name="Medema M.H."/>
            <person name="Devos D.P."/>
            <person name="Kaster A.-K."/>
            <person name="Ovreas L."/>
            <person name="Rohde M."/>
            <person name="Galperin M.Y."/>
            <person name="Jogler C."/>
        </authorList>
    </citation>
    <scope>NUCLEOTIDE SEQUENCE [LARGE SCALE GENOMIC DNA]</scope>
    <source>
        <strain evidence="6 7">FF011L</strain>
    </source>
</reference>
<dbReference type="GO" id="GO:0009055">
    <property type="term" value="F:electron transfer activity"/>
    <property type="evidence" value="ECO:0007669"/>
    <property type="project" value="InterPro"/>
</dbReference>
<dbReference type="Pfam" id="PF07635">
    <property type="entry name" value="PSCyt1"/>
    <property type="match status" value="1"/>
</dbReference>
<dbReference type="Pfam" id="PF07587">
    <property type="entry name" value="PSD1"/>
    <property type="match status" value="1"/>
</dbReference>
<dbReference type="KEGG" id="rml:FF011L_41500"/>
<dbReference type="PROSITE" id="PS51007">
    <property type="entry name" value="CYTC"/>
    <property type="match status" value="1"/>
</dbReference>
<accession>A0A517MKE4</accession>
<dbReference type="OrthoDB" id="127107at2"/>
<dbReference type="GO" id="GO:0020037">
    <property type="term" value="F:heme binding"/>
    <property type="evidence" value="ECO:0007669"/>
    <property type="project" value="InterPro"/>
</dbReference>
<dbReference type="InterPro" id="IPR009056">
    <property type="entry name" value="Cyt_c-like_dom"/>
</dbReference>
<dbReference type="EMBL" id="CP036262">
    <property type="protein sequence ID" value="QDS95356.1"/>
    <property type="molecule type" value="Genomic_DNA"/>
</dbReference>
<dbReference type="InterPro" id="IPR022655">
    <property type="entry name" value="DUF1553"/>
</dbReference>
<keyword evidence="7" id="KW-1185">Reference proteome</keyword>
<evidence type="ECO:0000256" key="3">
    <source>
        <dbReference type="ARBA" id="ARBA00023004"/>
    </source>
</evidence>
<evidence type="ECO:0000256" key="2">
    <source>
        <dbReference type="ARBA" id="ARBA00022723"/>
    </source>
</evidence>
<dbReference type="AlphaFoldDB" id="A0A517MKE4"/>
<dbReference type="Proteomes" id="UP000320672">
    <property type="component" value="Chromosome"/>
</dbReference>
<protein>
    <submittedName>
        <fullName evidence="6">Planctomycete cytochrome C</fullName>
    </submittedName>
</protein>
<organism evidence="6 7">
    <name type="scientific">Roseimaritima multifibrata</name>
    <dbReference type="NCBI Taxonomy" id="1930274"/>
    <lineage>
        <taxon>Bacteria</taxon>
        <taxon>Pseudomonadati</taxon>
        <taxon>Planctomycetota</taxon>
        <taxon>Planctomycetia</taxon>
        <taxon>Pirellulales</taxon>
        <taxon>Pirellulaceae</taxon>
        <taxon>Roseimaritima</taxon>
    </lineage>
</organism>
<dbReference type="RefSeq" id="WP_145353441.1">
    <property type="nucleotide sequence ID" value="NZ_CP036262.1"/>
</dbReference>
<evidence type="ECO:0000313" key="6">
    <source>
        <dbReference type="EMBL" id="QDS95356.1"/>
    </source>
</evidence>
<feature type="domain" description="Cytochrome c" evidence="5">
    <location>
        <begin position="34"/>
        <end position="138"/>
    </location>
</feature>
<dbReference type="PANTHER" id="PTHR35889:SF3">
    <property type="entry name" value="F-BOX DOMAIN-CONTAINING PROTEIN"/>
    <property type="match status" value="1"/>
</dbReference>
<keyword evidence="3 4" id="KW-0408">Iron</keyword>
<dbReference type="GO" id="GO:0046872">
    <property type="term" value="F:metal ion binding"/>
    <property type="evidence" value="ECO:0007669"/>
    <property type="project" value="UniProtKB-KW"/>
</dbReference>
<dbReference type="InterPro" id="IPR011429">
    <property type="entry name" value="Cyt_c_Planctomycete-type"/>
</dbReference>
<gene>
    <name evidence="6" type="ORF">FF011L_41500</name>
</gene>
<evidence type="ECO:0000256" key="1">
    <source>
        <dbReference type="ARBA" id="ARBA00022617"/>
    </source>
</evidence>
<keyword evidence="1 4" id="KW-0349">Heme</keyword>
<name>A0A517MKE4_9BACT</name>
<dbReference type="Pfam" id="PF07583">
    <property type="entry name" value="PSCyt2"/>
    <property type="match status" value="1"/>
</dbReference>
<dbReference type="PANTHER" id="PTHR35889">
    <property type="entry name" value="CYCLOINULO-OLIGOSACCHARIDE FRUCTANOTRANSFERASE-RELATED"/>
    <property type="match status" value="1"/>
</dbReference>
<dbReference type="InterPro" id="IPR011444">
    <property type="entry name" value="DUF1549"/>
</dbReference>
<sequence length="824" mass="93124">MDDRLVASAPPSHPFNVPMLFSIRLFCGAITILTAFASSNSAFAEVDFTREVQPILAKHCYACHGPDIAESGLSFVDRESALAESESGEHAIVPGDTELSMLVARISSGDEFERMPPEGDPLSPDEIKILSDWIDEGAEWSDHWAFVPMKRVEVPQIDNPEWSANPIDAFVYDRLAKSGLAPNPSADKRTLIRRAYYDLIGLPPTVEQIEAFLADTSADAYPKLIDELLESPHYGERWGRHWLDLVRYGETNSFERDSVKPNAWKYRDYVIESFNEDKPYDQFIREQLAGDELDEVTRESLIATGYYRLGIWDDEPADRLLARYDELDDLITTTGQVFLGLTINCARCHDHKIDPIPQKDYYAMVAFFGDVTPYGNRGDERTNNQIDLSSPELRQAYAESDRRIAEIEKAMHAIEQDGISRMSAPDQRATEGPAKERRQILKANLKKNLSDEQWTKYTELKETLASARKQRQSLAARETAMGLASYRSTEEPTRLLFRGNPHSPADEVGIGFPKLFNADEPAAPTRGTEKGSAGRRRILADWIASKENMMTSRVMANRVWQFHFGRGIVRSTSNFGQLGTPPTHPKLFEWLAFRLMDEDWKLKPLHRLIMTSRTYQMSSQNRDDAIAVDPNNDLFWRFDRRRLSAEEVRDSILAVNGSLNRKLYGESVFPKISDEVLAGQSVPGKGWNVSSPEESDRRSIYVHVKRSLLLPLLTAFDYPEPDRTCDGRFATLQPGQALSLLNSDFIHAESKILLASIGGSEQPNEAIVRKAIQSVLSRQATDIEIAEGSELIEALAAREEVSRERATQLYCLSVINWNEFLFLD</sequence>
<dbReference type="InterPro" id="IPR036909">
    <property type="entry name" value="Cyt_c-like_dom_sf"/>
</dbReference>